<proteinExistence type="predicted"/>
<evidence type="ECO:0000313" key="1">
    <source>
        <dbReference type="EMBL" id="JAH25652.1"/>
    </source>
</evidence>
<sequence length="51" mass="5954">MPLTHLSLCSRIVCLKKFLGHYLIVDWDVNAVLNINLDRSTFRTENTIYSE</sequence>
<protein>
    <submittedName>
        <fullName evidence="1">Uncharacterized protein</fullName>
    </submittedName>
</protein>
<accession>A0A0E9RA30</accession>
<organism evidence="1">
    <name type="scientific">Anguilla anguilla</name>
    <name type="common">European freshwater eel</name>
    <name type="synonym">Muraena anguilla</name>
    <dbReference type="NCBI Taxonomy" id="7936"/>
    <lineage>
        <taxon>Eukaryota</taxon>
        <taxon>Metazoa</taxon>
        <taxon>Chordata</taxon>
        <taxon>Craniata</taxon>
        <taxon>Vertebrata</taxon>
        <taxon>Euteleostomi</taxon>
        <taxon>Actinopterygii</taxon>
        <taxon>Neopterygii</taxon>
        <taxon>Teleostei</taxon>
        <taxon>Anguilliformes</taxon>
        <taxon>Anguillidae</taxon>
        <taxon>Anguilla</taxon>
    </lineage>
</organism>
<reference evidence="1" key="1">
    <citation type="submission" date="2014-11" db="EMBL/GenBank/DDBJ databases">
        <authorList>
            <person name="Amaro Gonzalez C."/>
        </authorList>
    </citation>
    <scope>NUCLEOTIDE SEQUENCE</scope>
</reference>
<name>A0A0E9RA30_ANGAN</name>
<dbReference type="AlphaFoldDB" id="A0A0E9RA30"/>
<reference evidence="1" key="2">
    <citation type="journal article" date="2015" name="Fish Shellfish Immunol.">
        <title>Early steps in the European eel (Anguilla anguilla)-Vibrio vulnificus interaction in the gills: Role of the RtxA13 toxin.</title>
        <authorList>
            <person name="Callol A."/>
            <person name="Pajuelo D."/>
            <person name="Ebbesson L."/>
            <person name="Teles M."/>
            <person name="MacKenzie S."/>
            <person name="Amaro C."/>
        </authorList>
    </citation>
    <scope>NUCLEOTIDE SEQUENCE</scope>
</reference>
<dbReference type="EMBL" id="GBXM01082925">
    <property type="protein sequence ID" value="JAH25652.1"/>
    <property type="molecule type" value="Transcribed_RNA"/>
</dbReference>